<keyword evidence="2" id="KW-1185">Reference proteome</keyword>
<dbReference type="AlphaFoldDB" id="A0A0M2STR8"/>
<evidence type="ECO:0000313" key="2">
    <source>
        <dbReference type="Proteomes" id="UP000034166"/>
    </source>
</evidence>
<organism evidence="1 2">
    <name type="scientific">Mesobacillus campisalis</name>
    <dbReference type="NCBI Taxonomy" id="1408103"/>
    <lineage>
        <taxon>Bacteria</taxon>
        <taxon>Bacillati</taxon>
        <taxon>Bacillota</taxon>
        <taxon>Bacilli</taxon>
        <taxon>Bacillales</taxon>
        <taxon>Bacillaceae</taxon>
        <taxon>Mesobacillus</taxon>
    </lineage>
</organism>
<name>A0A0M2STR8_9BACI</name>
<accession>A0A0M2STR8</accession>
<protein>
    <submittedName>
        <fullName evidence="1">Uncharacterized protein</fullName>
    </submittedName>
</protein>
<dbReference type="PATRIC" id="fig|1408103.3.peg.3434"/>
<sequence length="87" mass="9508">MSVIAFGFPISGIWQFLLFNKVNISIPTCQLGFVAEGLKSGALMMLPISRLPITAGMALPEAAESRALQTRIVHIYPISIYLLVFLV</sequence>
<dbReference type="EMBL" id="LAYY01000017">
    <property type="protein sequence ID" value="KKK37111.1"/>
    <property type="molecule type" value="Genomic_DNA"/>
</dbReference>
<dbReference type="Proteomes" id="UP000034166">
    <property type="component" value="Unassembled WGS sequence"/>
</dbReference>
<proteinExistence type="predicted"/>
<reference evidence="1 2" key="1">
    <citation type="submission" date="2015-04" db="EMBL/GenBank/DDBJ databases">
        <title>Taxonomic description and genome sequence of Bacillus campisalis sp. nov., a novel member of the genus Bacillus isolated from solar saltern.</title>
        <authorList>
            <person name="Mathan Kumar R."/>
            <person name="Kaur G."/>
            <person name="Kumar A."/>
            <person name="Singh N.K."/>
            <person name="Kaur N."/>
            <person name="Kumar N."/>
            <person name="Mayilraj S."/>
        </authorList>
    </citation>
    <scope>NUCLEOTIDE SEQUENCE [LARGE SCALE GENOMIC DNA]</scope>
    <source>
        <strain evidence="1 2">SA2-6</strain>
    </source>
</reference>
<comment type="caution">
    <text evidence="1">The sequence shown here is derived from an EMBL/GenBank/DDBJ whole genome shotgun (WGS) entry which is preliminary data.</text>
</comment>
<evidence type="ECO:0000313" key="1">
    <source>
        <dbReference type="EMBL" id="KKK37111.1"/>
    </source>
</evidence>
<gene>
    <name evidence="1" type="ORF">WQ57_15385</name>
</gene>